<keyword evidence="2" id="KW-1185">Reference proteome</keyword>
<evidence type="ECO:0000313" key="1">
    <source>
        <dbReference type="EMBL" id="CAG8594965.1"/>
    </source>
</evidence>
<protein>
    <submittedName>
        <fullName evidence="1">5614_t:CDS:1</fullName>
    </submittedName>
</protein>
<comment type="caution">
    <text evidence="1">The sequence shown here is derived from an EMBL/GenBank/DDBJ whole genome shotgun (WGS) entry which is preliminary data.</text>
</comment>
<accession>A0A9N9GBL6</accession>
<dbReference type="Proteomes" id="UP000789396">
    <property type="component" value="Unassembled WGS sequence"/>
</dbReference>
<organism evidence="1 2">
    <name type="scientific">Racocetra fulgida</name>
    <dbReference type="NCBI Taxonomy" id="60492"/>
    <lineage>
        <taxon>Eukaryota</taxon>
        <taxon>Fungi</taxon>
        <taxon>Fungi incertae sedis</taxon>
        <taxon>Mucoromycota</taxon>
        <taxon>Glomeromycotina</taxon>
        <taxon>Glomeromycetes</taxon>
        <taxon>Diversisporales</taxon>
        <taxon>Gigasporaceae</taxon>
        <taxon>Racocetra</taxon>
    </lineage>
</organism>
<dbReference type="EMBL" id="CAJVPZ010008157">
    <property type="protein sequence ID" value="CAG8594965.1"/>
    <property type="molecule type" value="Genomic_DNA"/>
</dbReference>
<sequence length="241" mass="28086">SLKHLLDTYDPTFSELDPEELDKNIYSEETEISQLDESSDEDKRSEDIIVISETAIRERKSMLLQPHENIGRLPKNILPNETVNEVKLFIKSLEEQQSEALAVRKYTRKRADGNITVRYEKDDIILLLSHYSYNRLLAAYNSVHPKKLIKKLPHNSQQPGSWFYQSLLKVHQFGFVDEGIDKYWHCVYTEGKALKGTNEASNPWDEFQLLKKDANPLNINNWDIRELLSRGLPEEKQVQNS</sequence>
<dbReference type="AlphaFoldDB" id="A0A9N9GBL6"/>
<reference evidence="1" key="1">
    <citation type="submission" date="2021-06" db="EMBL/GenBank/DDBJ databases">
        <authorList>
            <person name="Kallberg Y."/>
            <person name="Tangrot J."/>
            <person name="Rosling A."/>
        </authorList>
    </citation>
    <scope>NUCLEOTIDE SEQUENCE</scope>
    <source>
        <strain evidence="1">IN212</strain>
    </source>
</reference>
<proteinExistence type="predicted"/>
<evidence type="ECO:0000313" key="2">
    <source>
        <dbReference type="Proteomes" id="UP000789396"/>
    </source>
</evidence>
<feature type="non-terminal residue" evidence="1">
    <location>
        <position position="241"/>
    </location>
</feature>
<gene>
    <name evidence="1" type="ORF">RFULGI_LOCUS6381</name>
</gene>
<name>A0A9N9GBL6_9GLOM</name>